<dbReference type="Gene3D" id="1.20.1250.20">
    <property type="entry name" value="MFS general substrate transporter like domains"/>
    <property type="match status" value="1"/>
</dbReference>
<feature type="transmembrane region" description="Helical" evidence="8">
    <location>
        <begin position="380"/>
        <end position="399"/>
    </location>
</feature>
<dbReference type="InterPro" id="IPR011701">
    <property type="entry name" value="MFS"/>
</dbReference>
<evidence type="ECO:0000256" key="7">
    <source>
        <dbReference type="SAM" id="MobiDB-lite"/>
    </source>
</evidence>
<dbReference type="PANTHER" id="PTHR42718:SF46">
    <property type="entry name" value="BLR6921 PROTEIN"/>
    <property type="match status" value="1"/>
</dbReference>
<dbReference type="Pfam" id="PF07690">
    <property type="entry name" value="MFS_1"/>
    <property type="match status" value="1"/>
</dbReference>
<evidence type="ECO:0000256" key="4">
    <source>
        <dbReference type="ARBA" id="ARBA00022692"/>
    </source>
</evidence>
<feature type="transmembrane region" description="Helical" evidence="8">
    <location>
        <begin position="154"/>
        <end position="176"/>
    </location>
</feature>
<evidence type="ECO:0000313" key="11">
    <source>
        <dbReference type="Proteomes" id="UP000503540"/>
    </source>
</evidence>
<feature type="transmembrane region" description="Helical" evidence="8">
    <location>
        <begin position="98"/>
        <end position="117"/>
    </location>
</feature>
<dbReference type="InterPro" id="IPR036259">
    <property type="entry name" value="MFS_trans_sf"/>
</dbReference>
<dbReference type="Gene3D" id="1.20.1720.10">
    <property type="entry name" value="Multidrug resistance protein D"/>
    <property type="match status" value="1"/>
</dbReference>
<protein>
    <submittedName>
        <fullName evidence="10">MFS transporter</fullName>
    </submittedName>
</protein>
<feature type="transmembrane region" description="Helical" evidence="8">
    <location>
        <begin position="448"/>
        <end position="466"/>
    </location>
</feature>
<keyword evidence="4 8" id="KW-0812">Transmembrane</keyword>
<dbReference type="InterPro" id="IPR020846">
    <property type="entry name" value="MFS_dom"/>
</dbReference>
<feature type="transmembrane region" description="Helical" evidence="8">
    <location>
        <begin position="495"/>
        <end position="516"/>
    </location>
</feature>
<dbReference type="PANTHER" id="PTHR42718">
    <property type="entry name" value="MAJOR FACILITATOR SUPERFAMILY MULTIDRUG TRANSPORTER MFSC"/>
    <property type="match status" value="1"/>
</dbReference>
<feature type="transmembrane region" description="Helical" evidence="8">
    <location>
        <begin position="316"/>
        <end position="340"/>
    </location>
</feature>
<sequence length="536" mass="55845">MSTRPIRPPRKVEHSPRTVEHSPRTVENLSTVPIPAVGFAVPSFRKSVEQPEHPMKQRAFGLAILVLSGLQLMVVLDGSVVILALPRLQAEMGLSSSGSAWMVTAYGLTFAGLLLLGGRLGDAFGRKRMLILGVTLFTFASLACGLAQNEAMLIGARAVQGTGAAIAAPTAMALVVSTFAPGPARNQAIAIFGSMAGIGSVGGLVIGGALTEVDWRWIFWINVPIGALIILGAIFKLRDTAHHRVSLDVTGAVLGTLACAAIVFGATEGPELGWRSPVIIGSLVGGLVLLIVFVIAERYVDSPLLPWSLFDNRDRVATFIALFLGSGVLGAMTYFVALFLQNVIGYTPMVAGLACLPFTIGAGIGTGVATKAALWIQPRWILASAAAIITGGLLFGSTLDGSVRYPTLLVLLVAIGFGIGFVIVIGPLCLLVGVPVSEVGPLSAVGQMLLNLGTPLAIGILTPVAASRTLSLGGHTDRKVSELDPTELAALGDGYTLVLLFCAMAAIILGFIVLTLRYTPDQLAEAHHAQEEAQQG</sequence>
<feature type="region of interest" description="Disordered" evidence="7">
    <location>
        <begin position="1"/>
        <end position="25"/>
    </location>
</feature>
<evidence type="ECO:0000256" key="2">
    <source>
        <dbReference type="ARBA" id="ARBA00022448"/>
    </source>
</evidence>
<keyword evidence="5 8" id="KW-1133">Transmembrane helix</keyword>
<evidence type="ECO:0000256" key="3">
    <source>
        <dbReference type="ARBA" id="ARBA00022475"/>
    </source>
</evidence>
<evidence type="ECO:0000256" key="1">
    <source>
        <dbReference type="ARBA" id="ARBA00004651"/>
    </source>
</evidence>
<dbReference type="KEGG" id="nah:F5544_32500"/>
<dbReference type="PROSITE" id="PS50850">
    <property type="entry name" value="MFS"/>
    <property type="match status" value="1"/>
</dbReference>
<feature type="transmembrane region" description="Helical" evidence="8">
    <location>
        <begin position="129"/>
        <end position="148"/>
    </location>
</feature>
<feature type="transmembrane region" description="Helical" evidence="8">
    <location>
        <begin position="346"/>
        <end position="368"/>
    </location>
</feature>
<feature type="transmembrane region" description="Helical" evidence="8">
    <location>
        <begin position="278"/>
        <end position="296"/>
    </location>
</feature>
<keyword evidence="11" id="KW-1185">Reference proteome</keyword>
<evidence type="ECO:0000256" key="5">
    <source>
        <dbReference type="ARBA" id="ARBA00022989"/>
    </source>
</evidence>
<accession>A0A6G9YMN7</accession>
<reference evidence="10 11" key="1">
    <citation type="journal article" date="2019" name="ACS Chem. Biol.">
        <title>Identification and Mobilization of a Cryptic Antibiotic Biosynthesis Gene Locus from a Human-Pathogenic Nocardia Isolate.</title>
        <authorList>
            <person name="Herisse M."/>
            <person name="Ishida K."/>
            <person name="Porter J.L."/>
            <person name="Howden B."/>
            <person name="Hertweck C."/>
            <person name="Stinear T.P."/>
            <person name="Pidot S.J."/>
        </authorList>
    </citation>
    <scope>NUCLEOTIDE SEQUENCE [LARGE SCALE GENOMIC DNA]</scope>
    <source>
        <strain evidence="10 11">AUSMDU00012717</strain>
    </source>
</reference>
<evidence type="ECO:0000256" key="6">
    <source>
        <dbReference type="ARBA" id="ARBA00023136"/>
    </source>
</evidence>
<feature type="transmembrane region" description="Helical" evidence="8">
    <location>
        <begin position="247"/>
        <end position="266"/>
    </location>
</feature>
<dbReference type="GO" id="GO:0022857">
    <property type="term" value="F:transmembrane transporter activity"/>
    <property type="evidence" value="ECO:0007669"/>
    <property type="project" value="InterPro"/>
</dbReference>
<keyword evidence="3" id="KW-1003">Cell membrane</keyword>
<evidence type="ECO:0000313" key="10">
    <source>
        <dbReference type="EMBL" id="QIS14337.1"/>
    </source>
</evidence>
<dbReference type="EMBL" id="CP046172">
    <property type="protein sequence ID" value="QIS14337.1"/>
    <property type="molecule type" value="Genomic_DNA"/>
</dbReference>
<keyword evidence="2" id="KW-0813">Transport</keyword>
<feature type="transmembrane region" description="Helical" evidence="8">
    <location>
        <begin position="59"/>
        <end position="86"/>
    </location>
</feature>
<dbReference type="SUPFAM" id="SSF103473">
    <property type="entry name" value="MFS general substrate transporter"/>
    <property type="match status" value="2"/>
</dbReference>
<dbReference type="PRINTS" id="PR01036">
    <property type="entry name" value="TCRTETB"/>
</dbReference>
<organism evidence="10 11">
    <name type="scientific">Nocardia arthritidis</name>
    <dbReference type="NCBI Taxonomy" id="228602"/>
    <lineage>
        <taxon>Bacteria</taxon>
        <taxon>Bacillati</taxon>
        <taxon>Actinomycetota</taxon>
        <taxon>Actinomycetes</taxon>
        <taxon>Mycobacteriales</taxon>
        <taxon>Nocardiaceae</taxon>
        <taxon>Nocardia</taxon>
    </lineage>
</organism>
<feature type="transmembrane region" description="Helical" evidence="8">
    <location>
        <begin position="188"/>
        <end position="211"/>
    </location>
</feature>
<proteinExistence type="predicted"/>
<keyword evidence="6 8" id="KW-0472">Membrane</keyword>
<comment type="subcellular location">
    <subcellularLocation>
        <location evidence="1">Cell membrane</location>
        <topology evidence="1">Multi-pass membrane protein</topology>
    </subcellularLocation>
</comment>
<dbReference type="GO" id="GO:0005886">
    <property type="term" value="C:plasma membrane"/>
    <property type="evidence" value="ECO:0007669"/>
    <property type="project" value="UniProtKB-SubCell"/>
</dbReference>
<evidence type="ECO:0000256" key="8">
    <source>
        <dbReference type="SAM" id="Phobius"/>
    </source>
</evidence>
<feature type="compositionally biased region" description="Basic and acidic residues" evidence="7">
    <location>
        <begin position="10"/>
        <end position="24"/>
    </location>
</feature>
<feature type="transmembrane region" description="Helical" evidence="8">
    <location>
        <begin position="405"/>
        <end position="436"/>
    </location>
</feature>
<feature type="domain" description="Major facilitator superfamily (MFS) profile" evidence="9">
    <location>
        <begin position="63"/>
        <end position="520"/>
    </location>
</feature>
<dbReference type="CDD" id="cd17321">
    <property type="entry name" value="MFS_MMR_MDR_like"/>
    <property type="match status" value="1"/>
</dbReference>
<feature type="transmembrane region" description="Helical" evidence="8">
    <location>
        <begin position="217"/>
        <end position="235"/>
    </location>
</feature>
<name>A0A6G9YMN7_9NOCA</name>
<dbReference type="Proteomes" id="UP000503540">
    <property type="component" value="Chromosome"/>
</dbReference>
<evidence type="ECO:0000259" key="9">
    <source>
        <dbReference type="PROSITE" id="PS50850"/>
    </source>
</evidence>
<gene>
    <name evidence="10" type="ORF">F5544_32500</name>
</gene>
<dbReference type="AlphaFoldDB" id="A0A6G9YMN7"/>